<dbReference type="AlphaFoldDB" id="A0A0K8RHZ4"/>
<accession>A0A0K8RHZ4</accession>
<dbReference type="SMART" id="SM00028">
    <property type="entry name" value="TPR"/>
    <property type="match status" value="7"/>
</dbReference>
<name>A0A0K8RHZ4_IXORI</name>
<dbReference type="GO" id="GO:0016567">
    <property type="term" value="P:protein ubiquitination"/>
    <property type="evidence" value="ECO:0007669"/>
    <property type="project" value="TreeGrafter"/>
</dbReference>
<evidence type="ECO:0000256" key="2">
    <source>
        <dbReference type="ARBA" id="ARBA00022737"/>
    </source>
</evidence>
<feature type="repeat" description="TPR" evidence="7">
    <location>
        <begin position="365"/>
        <end position="398"/>
    </location>
</feature>
<dbReference type="Pfam" id="PF00515">
    <property type="entry name" value="TPR_1"/>
    <property type="match status" value="1"/>
</dbReference>
<keyword evidence="2" id="KW-0677">Repeat</keyword>
<dbReference type="PANTHER" id="PTHR12558">
    <property type="entry name" value="CELL DIVISION CYCLE 16,23,27"/>
    <property type="match status" value="1"/>
</dbReference>
<evidence type="ECO:0000256" key="6">
    <source>
        <dbReference type="ARBA" id="ARBA00023306"/>
    </source>
</evidence>
<evidence type="ECO:0000313" key="9">
    <source>
        <dbReference type="EMBL" id="JAA70782.1"/>
    </source>
</evidence>
<proteinExistence type="evidence at transcript level"/>
<keyword evidence="3" id="KW-0498">Mitosis</keyword>
<evidence type="ECO:0000256" key="1">
    <source>
        <dbReference type="ARBA" id="ARBA00022618"/>
    </source>
</evidence>
<evidence type="ECO:0000256" key="7">
    <source>
        <dbReference type="PROSITE-ProRule" id="PRU00339"/>
    </source>
</evidence>
<dbReference type="GO" id="GO:0045842">
    <property type="term" value="P:positive regulation of mitotic metaphase/anaphase transition"/>
    <property type="evidence" value="ECO:0007669"/>
    <property type="project" value="TreeGrafter"/>
</dbReference>
<protein>
    <submittedName>
        <fullName evidence="9">Putative anaphase-promoting complex apc cdc16 subunit</fullName>
    </submittedName>
</protein>
<keyword evidence="6" id="KW-0131">Cell cycle</keyword>
<keyword evidence="5 7" id="KW-0802">TPR repeat</keyword>
<dbReference type="GO" id="GO:0005737">
    <property type="term" value="C:cytoplasm"/>
    <property type="evidence" value="ECO:0007669"/>
    <property type="project" value="TreeGrafter"/>
</dbReference>
<dbReference type="PANTHER" id="PTHR12558:SF9">
    <property type="entry name" value="CELL DIVISION CYCLE PROTEIN 16 HOMOLOG"/>
    <property type="match status" value="1"/>
</dbReference>
<keyword evidence="4" id="KW-0833">Ubl conjugation pathway</keyword>
<dbReference type="PROSITE" id="PS50005">
    <property type="entry name" value="TPR"/>
    <property type="match status" value="2"/>
</dbReference>
<evidence type="ECO:0000256" key="4">
    <source>
        <dbReference type="ARBA" id="ARBA00022786"/>
    </source>
</evidence>
<dbReference type="Gene3D" id="1.25.40.10">
    <property type="entry name" value="Tetratricopeptide repeat domain"/>
    <property type="match status" value="1"/>
</dbReference>
<dbReference type="InterPro" id="IPR011990">
    <property type="entry name" value="TPR-like_helical_dom_sf"/>
</dbReference>
<reference evidence="9" key="1">
    <citation type="submission" date="2012-12" db="EMBL/GenBank/DDBJ databases">
        <title>Identification and characterization of a phenylalanine ammonia-lyase gene family in Isatis indigotica Fort.</title>
        <authorList>
            <person name="Liu Q."/>
            <person name="Chen J."/>
            <person name="Zhou X."/>
            <person name="Di P."/>
            <person name="Xiao Y."/>
            <person name="Xuan H."/>
            <person name="Zhang L."/>
            <person name="Chen W."/>
        </authorList>
    </citation>
    <scope>NUCLEOTIDE SEQUENCE</scope>
    <source>
        <tissue evidence="9">Salivary gland</tissue>
    </source>
</reference>
<feature type="region of interest" description="Disordered" evidence="8">
    <location>
        <begin position="467"/>
        <end position="492"/>
    </location>
</feature>
<dbReference type="GO" id="GO:0051301">
    <property type="term" value="P:cell division"/>
    <property type="evidence" value="ECO:0007669"/>
    <property type="project" value="UniProtKB-KW"/>
</dbReference>
<evidence type="ECO:0000256" key="8">
    <source>
        <dbReference type="SAM" id="MobiDB-lite"/>
    </source>
</evidence>
<feature type="repeat" description="TPR" evidence="7">
    <location>
        <begin position="399"/>
        <end position="432"/>
    </location>
</feature>
<sequence>MKDLRCKFLAVSSRFAGKEYREALEILEAPIPERVIIPDEGDLEQRQLEASLQLLKGKTYEAIDNRMLAAECYKKALRLDIHCYEAFEALVKHQMLSKEEEESLLNLLTMTLTISAEDNEFVRLLYETKVKKYDKPVLPEIPDGLNELRGNLDIATSMAEKCFYNCDYKQCFEITSVVLSKDPYHTDCLPVHISCLLELGKSNALFYLAHKLVDLFPDNAISWFAVGCYYFLVGKADSARRYLSKATVLDQVFGPAWLMYGHSFAVESEHDQAMAAYFKALQLMKGCHLPFLYIGLEYGLTNNTKLAERFFNQALAIAPNDPFVLHELGVVAFQNQEYANAKRFFENALGVLHTDSSAVLSQKWEPLLNNLGHTCRKLRKYNKALEYHQQALVLSPKNASTLSAIGFVHSLMCHWSEAVDYFHKALGLQRDDTFSTTMLSQVIEHLMNELPPYQGVPDVLPEYFSSESQKSSALDMDLTTSQTQEFEMEGNE</sequence>
<organism evidence="9">
    <name type="scientific">Ixodes ricinus</name>
    <name type="common">Common tick</name>
    <name type="synonym">Acarus ricinus</name>
    <dbReference type="NCBI Taxonomy" id="34613"/>
    <lineage>
        <taxon>Eukaryota</taxon>
        <taxon>Metazoa</taxon>
        <taxon>Ecdysozoa</taxon>
        <taxon>Arthropoda</taxon>
        <taxon>Chelicerata</taxon>
        <taxon>Arachnida</taxon>
        <taxon>Acari</taxon>
        <taxon>Parasitiformes</taxon>
        <taxon>Ixodida</taxon>
        <taxon>Ixodoidea</taxon>
        <taxon>Ixodidae</taxon>
        <taxon>Ixodinae</taxon>
        <taxon>Ixodes</taxon>
    </lineage>
</organism>
<feature type="compositionally biased region" description="Polar residues" evidence="8">
    <location>
        <begin position="467"/>
        <end position="485"/>
    </location>
</feature>
<dbReference type="SUPFAM" id="SSF48452">
    <property type="entry name" value="TPR-like"/>
    <property type="match status" value="1"/>
</dbReference>
<evidence type="ECO:0000256" key="5">
    <source>
        <dbReference type="ARBA" id="ARBA00022803"/>
    </source>
</evidence>
<dbReference type="GO" id="GO:0005680">
    <property type="term" value="C:anaphase-promoting complex"/>
    <property type="evidence" value="ECO:0007669"/>
    <property type="project" value="TreeGrafter"/>
</dbReference>
<evidence type="ECO:0000256" key="3">
    <source>
        <dbReference type="ARBA" id="ARBA00022776"/>
    </source>
</evidence>
<dbReference type="GO" id="GO:0031145">
    <property type="term" value="P:anaphase-promoting complex-dependent catabolic process"/>
    <property type="evidence" value="ECO:0007669"/>
    <property type="project" value="TreeGrafter"/>
</dbReference>
<dbReference type="EMBL" id="GADI01003026">
    <property type="protein sequence ID" value="JAA70782.1"/>
    <property type="molecule type" value="mRNA"/>
</dbReference>
<keyword evidence="1" id="KW-0132">Cell division</keyword>
<dbReference type="InterPro" id="IPR019734">
    <property type="entry name" value="TPR_rpt"/>
</dbReference>